<dbReference type="Pfam" id="PF13412">
    <property type="entry name" value="HTH_24"/>
    <property type="match status" value="1"/>
</dbReference>
<dbReference type="SUPFAM" id="SSF46785">
    <property type="entry name" value="Winged helix' DNA-binding domain"/>
    <property type="match status" value="1"/>
</dbReference>
<evidence type="ECO:0000256" key="2">
    <source>
        <dbReference type="ARBA" id="ARBA00006479"/>
    </source>
</evidence>
<keyword evidence="5" id="KW-1185">Reference proteome</keyword>
<dbReference type="AlphaFoldDB" id="A0A927CEM4"/>
<dbReference type="GO" id="GO:0042732">
    <property type="term" value="P:D-xylose metabolic process"/>
    <property type="evidence" value="ECO:0007669"/>
    <property type="project" value="UniProtKB-KW"/>
</dbReference>
<comment type="function">
    <text evidence="1">Transcriptional repressor of xylose-utilizing enzymes.</text>
</comment>
<dbReference type="Gene3D" id="1.10.10.10">
    <property type="entry name" value="Winged helix-like DNA-binding domain superfamily/Winged helix DNA-binding domain"/>
    <property type="match status" value="1"/>
</dbReference>
<comment type="similarity">
    <text evidence="2">Belongs to the ROK (NagC/XylR) family.</text>
</comment>
<sequence length="386" mass="41140">MQTTGDQHLVKKINKTIVLEAIKKESPLSRAQLSEMTGLNKGTVSTLVSELIEEKLVYEIGLGRSSGGRKPVMLLFNKTAGYAIGVDLGVRYLLAVLTDLDGKIVSERQVELERSEAGYVLPVLANTVRSLADAAPDSPYGVVGVGIGVAGIVDDKGTVLFAPNLEWRQVELQRLLAEELELPVTIGNEANAGALGEMQYGAGQEASDLVYLSVGTGIGAGIVVGGRILPGTGGFAGEIGHTTIEQNGRKCSCGNKGCWEQYASEKALLEAAKPLGVERLGKLVELAESGSTEAIRLFHEVGESLGLGIANIVNTLNPDLILIGNQMTRAEPWIRSSIERVVTSRSLPFHRKQAQIRFASLDTHSTVLGSAYDAISAFFSKDRISL</sequence>
<dbReference type="Gene3D" id="3.30.420.40">
    <property type="match status" value="2"/>
</dbReference>
<keyword evidence="3" id="KW-0859">Xylose metabolism</keyword>
<dbReference type="InterPro" id="IPR043129">
    <property type="entry name" value="ATPase_NBD"/>
</dbReference>
<name>A0A927CEM4_9BACL</name>
<dbReference type="PANTHER" id="PTHR18964:SF149">
    <property type="entry name" value="BIFUNCTIONAL UDP-N-ACETYLGLUCOSAMINE 2-EPIMERASE_N-ACETYLMANNOSAMINE KINASE"/>
    <property type="match status" value="1"/>
</dbReference>
<dbReference type="EMBL" id="JACXJA010000039">
    <property type="protein sequence ID" value="MBD2865238.1"/>
    <property type="molecule type" value="Genomic_DNA"/>
</dbReference>
<dbReference type="PROSITE" id="PS01125">
    <property type="entry name" value="ROK"/>
    <property type="match status" value="1"/>
</dbReference>
<protein>
    <submittedName>
        <fullName evidence="4">ROK family transcriptional regulator</fullName>
    </submittedName>
</protein>
<dbReference type="CDD" id="cd24076">
    <property type="entry name" value="ASKHA_ATPase_ROK_BsXylR-like"/>
    <property type="match status" value="1"/>
</dbReference>
<accession>A0A927CEM4</accession>
<evidence type="ECO:0000256" key="1">
    <source>
        <dbReference type="ARBA" id="ARBA00002486"/>
    </source>
</evidence>
<keyword evidence="3" id="KW-0119">Carbohydrate metabolism</keyword>
<dbReference type="Pfam" id="PF00480">
    <property type="entry name" value="ROK"/>
    <property type="match status" value="1"/>
</dbReference>
<dbReference type="PANTHER" id="PTHR18964">
    <property type="entry name" value="ROK (REPRESSOR, ORF, KINASE) FAMILY"/>
    <property type="match status" value="1"/>
</dbReference>
<evidence type="ECO:0000313" key="5">
    <source>
        <dbReference type="Proteomes" id="UP000639396"/>
    </source>
</evidence>
<evidence type="ECO:0000313" key="4">
    <source>
        <dbReference type="EMBL" id="MBD2865238.1"/>
    </source>
</evidence>
<dbReference type="RefSeq" id="WP_190930863.1">
    <property type="nucleotide sequence ID" value="NZ_JACXJA010000039.1"/>
</dbReference>
<dbReference type="SUPFAM" id="SSF53067">
    <property type="entry name" value="Actin-like ATPase domain"/>
    <property type="match status" value="1"/>
</dbReference>
<dbReference type="InterPro" id="IPR049874">
    <property type="entry name" value="ROK_cs"/>
</dbReference>
<organism evidence="4 5">
    <name type="scientific">Paenibacillus oceani</name>
    <dbReference type="NCBI Taxonomy" id="2772510"/>
    <lineage>
        <taxon>Bacteria</taxon>
        <taxon>Bacillati</taxon>
        <taxon>Bacillota</taxon>
        <taxon>Bacilli</taxon>
        <taxon>Bacillales</taxon>
        <taxon>Paenibacillaceae</taxon>
        <taxon>Paenibacillus</taxon>
    </lineage>
</organism>
<evidence type="ECO:0000256" key="3">
    <source>
        <dbReference type="ARBA" id="ARBA00022629"/>
    </source>
</evidence>
<dbReference type="InterPro" id="IPR036388">
    <property type="entry name" value="WH-like_DNA-bd_sf"/>
</dbReference>
<comment type="caution">
    <text evidence="4">The sequence shown here is derived from an EMBL/GenBank/DDBJ whole genome shotgun (WGS) entry which is preliminary data.</text>
</comment>
<reference evidence="4" key="1">
    <citation type="submission" date="2020-09" db="EMBL/GenBank/DDBJ databases">
        <title>A novel bacterium of genus Paenibacillus, isolated from South China Sea.</title>
        <authorList>
            <person name="Huang H."/>
            <person name="Mo K."/>
            <person name="Hu Y."/>
        </authorList>
    </citation>
    <scope>NUCLEOTIDE SEQUENCE</scope>
    <source>
        <strain evidence="4">IB182363</strain>
    </source>
</reference>
<gene>
    <name evidence="4" type="ORF">IDH45_24970</name>
</gene>
<dbReference type="InterPro" id="IPR000600">
    <property type="entry name" value="ROK"/>
</dbReference>
<dbReference type="Proteomes" id="UP000639396">
    <property type="component" value="Unassembled WGS sequence"/>
</dbReference>
<proteinExistence type="inferred from homology"/>
<dbReference type="InterPro" id="IPR036390">
    <property type="entry name" value="WH_DNA-bd_sf"/>
</dbReference>